<dbReference type="OMA" id="PISTHRY"/>
<name>A0A1J7G5J8_LUPAN</name>
<gene>
    <name evidence="2" type="ORF">TanjilG_17591</name>
</gene>
<dbReference type="InterPro" id="IPR027944">
    <property type="entry name" value="SEO_C"/>
</dbReference>
<dbReference type="STRING" id="3871.A0A1J7G5J8"/>
<accession>A0A1J7G5J8</accession>
<dbReference type="EMBL" id="KV862273">
    <property type="protein sequence ID" value="OIV89593.1"/>
    <property type="molecule type" value="Genomic_DNA"/>
</dbReference>
<feature type="domain" description="Sieve element occlusion C-terminal" evidence="1">
    <location>
        <begin position="146"/>
        <end position="277"/>
    </location>
</feature>
<dbReference type="AlphaFoldDB" id="A0A1J7G5J8"/>
<protein>
    <recommendedName>
        <fullName evidence="1">Sieve element occlusion C-terminal domain-containing protein</fullName>
    </recommendedName>
</protein>
<evidence type="ECO:0000313" key="2">
    <source>
        <dbReference type="EMBL" id="OIV89593.1"/>
    </source>
</evidence>
<evidence type="ECO:0000313" key="3">
    <source>
        <dbReference type="Proteomes" id="UP000188354"/>
    </source>
</evidence>
<dbReference type="Pfam" id="PF14577">
    <property type="entry name" value="SEO_C"/>
    <property type="match status" value="1"/>
</dbReference>
<dbReference type="InterPro" id="IPR039299">
    <property type="entry name" value="SEOA"/>
</dbReference>
<dbReference type="PANTHER" id="PTHR33232">
    <property type="entry name" value="PROTEIN SIEVE ELEMENT OCCLUSION B-LIKE"/>
    <property type="match status" value="1"/>
</dbReference>
<evidence type="ECO:0000259" key="1">
    <source>
        <dbReference type="Pfam" id="PF14577"/>
    </source>
</evidence>
<proteinExistence type="predicted"/>
<keyword evidence="3" id="KW-1185">Reference proteome</keyword>
<dbReference type="PANTHER" id="PTHR33232:SF19">
    <property type="entry name" value="SIEVE ELEMENT OCCLUSION-RELATED"/>
    <property type="match status" value="1"/>
</dbReference>
<dbReference type="GO" id="GO:0010088">
    <property type="term" value="P:phloem development"/>
    <property type="evidence" value="ECO:0007669"/>
    <property type="project" value="InterPro"/>
</dbReference>
<reference evidence="2 3" key="1">
    <citation type="journal article" date="2017" name="Plant Biotechnol. J.">
        <title>A comprehensive draft genome sequence for lupin (Lupinus angustifolius), an emerging health food: insights into plant-microbe interactions and legume evolution.</title>
        <authorList>
            <person name="Hane J.K."/>
            <person name="Ming Y."/>
            <person name="Kamphuis L.G."/>
            <person name="Nelson M.N."/>
            <person name="Garg G."/>
            <person name="Atkins C.A."/>
            <person name="Bayer P.E."/>
            <person name="Bravo A."/>
            <person name="Bringans S."/>
            <person name="Cannon S."/>
            <person name="Edwards D."/>
            <person name="Foley R."/>
            <person name="Gao L.L."/>
            <person name="Harrison M.J."/>
            <person name="Huang W."/>
            <person name="Hurgobin B."/>
            <person name="Li S."/>
            <person name="Liu C.W."/>
            <person name="McGrath A."/>
            <person name="Morahan G."/>
            <person name="Murray J."/>
            <person name="Weller J."/>
            <person name="Jian J."/>
            <person name="Singh K.B."/>
        </authorList>
    </citation>
    <scope>NUCLEOTIDE SEQUENCE [LARGE SCALE GENOMIC DNA]</scope>
    <source>
        <strain evidence="3">cv. Tanjil</strain>
        <tissue evidence="2">Whole plant</tissue>
    </source>
</reference>
<sequence>MRKNSIKFYVVDNFTNLPGHKIITDPERLGFVGNLIITVLDPQGKILNKNALDLIFKWGIDAFPFREKDGIDITLKWKWLWDVLKKVIPGLKIKEDRYIFIYGGTNNKWIQDFTIEWDSFKRDYDINREEIIIDHYQLGKDGPNKVPSFWIGVEWNKQNKLRQQEIVDCEIQEIINSLFCLKRDPQGWVILSKGSNIKLLGHGEAVYQTVRQFQYWKSNVTLEKGLFDIAFKEYYDTKIKEISTLEPCSVNFDNFSSSVIATVTCPNPTCARLMEVTPVNCKCYLQDDPNNCGCRFKRRRNI</sequence>
<organism evidence="2 3">
    <name type="scientific">Lupinus angustifolius</name>
    <name type="common">Narrow-leaved blue lupine</name>
    <dbReference type="NCBI Taxonomy" id="3871"/>
    <lineage>
        <taxon>Eukaryota</taxon>
        <taxon>Viridiplantae</taxon>
        <taxon>Streptophyta</taxon>
        <taxon>Embryophyta</taxon>
        <taxon>Tracheophyta</taxon>
        <taxon>Spermatophyta</taxon>
        <taxon>Magnoliopsida</taxon>
        <taxon>eudicotyledons</taxon>
        <taxon>Gunneridae</taxon>
        <taxon>Pentapetalae</taxon>
        <taxon>rosids</taxon>
        <taxon>fabids</taxon>
        <taxon>Fabales</taxon>
        <taxon>Fabaceae</taxon>
        <taxon>Papilionoideae</taxon>
        <taxon>50 kb inversion clade</taxon>
        <taxon>genistoids sensu lato</taxon>
        <taxon>core genistoids</taxon>
        <taxon>Genisteae</taxon>
        <taxon>Lupinus</taxon>
    </lineage>
</organism>
<dbReference type="Gramene" id="OIV89593">
    <property type="protein sequence ID" value="OIV89593"/>
    <property type="gene ID" value="TanjilG_17591"/>
</dbReference>
<dbReference type="Proteomes" id="UP000188354">
    <property type="component" value="Unassembled WGS sequence"/>
</dbReference>